<accession>A0A6J4Q5S7</accession>
<keyword evidence="1" id="KW-0812">Transmembrane</keyword>
<sequence length="91" mass="9443">MLTTALLAVASAVVPVVNLEVTLLGVSAASRAPGWVLALTAAVGQVAGKTLYYLVGAGVIARVPGLRRARRAARPPSARRTRWSLRLAAVQ</sequence>
<reference evidence="2" key="1">
    <citation type="submission" date="2020-02" db="EMBL/GenBank/DDBJ databases">
        <authorList>
            <person name="Meier V. D."/>
        </authorList>
    </citation>
    <scope>NUCLEOTIDE SEQUENCE</scope>
    <source>
        <strain evidence="2">AVDCRST_MAG35</strain>
    </source>
</reference>
<keyword evidence="1" id="KW-1133">Transmembrane helix</keyword>
<evidence type="ECO:0008006" key="3">
    <source>
        <dbReference type="Google" id="ProtNLM"/>
    </source>
</evidence>
<organism evidence="2">
    <name type="scientific">uncultured Quadrisphaera sp</name>
    <dbReference type="NCBI Taxonomy" id="904978"/>
    <lineage>
        <taxon>Bacteria</taxon>
        <taxon>Bacillati</taxon>
        <taxon>Actinomycetota</taxon>
        <taxon>Actinomycetes</taxon>
        <taxon>Kineosporiales</taxon>
        <taxon>Kineosporiaceae</taxon>
        <taxon>Quadrisphaera</taxon>
        <taxon>environmental samples</taxon>
    </lineage>
</organism>
<evidence type="ECO:0000313" key="2">
    <source>
        <dbReference type="EMBL" id="CAA9432942.1"/>
    </source>
</evidence>
<name>A0A6J4Q5S7_9ACTN</name>
<dbReference type="EMBL" id="CADCUY010000540">
    <property type="protein sequence ID" value="CAA9432942.1"/>
    <property type="molecule type" value="Genomic_DNA"/>
</dbReference>
<proteinExistence type="predicted"/>
<gene>
    <name evidence="2" type="ORF">AVDCRST_MAG35-2737</name>
</gene>
<evidence type="ECO:0000256" key="1">
    <source>
        <dbReference type="SAM" id="Phobius"/>
    </source>
</evidence>
<protein>
    <recommendedName>
        <fullName evidence="3">DedA family protein</fullName>
    </recommendedName>
</protein>
<dbReference type="AlphaFoldDB" id="A0A6J4Q5S7"/>
<keyword evidence="1" id="KW-0472">Membrane</keyword>
<feature type="non-terminal residue" evidence="2">
    <location>
        <position position="91"/>
    </location>
</feature>
<feature type="transmembrane region" description="Helical" evidence="1">
    <location>
        <begin position="35"/>
        <end position="61"/>
    </location>
</feature>